<reference evidence="3" key="1">
    <citation type="journal article" date="2019" name="Int. J. Syst. Evol. Microbiol.">
        <title>The Global Catalogue of Microorganisms (GCM) 10K type strain sequencing project: providing services to taxonomists for standard genome sequencing and annotation.</title>
        <authorList>
            <consortium name="The Broad Institute Genomics Platform"/>
            <consortium name="The Broad Institute Genome Sequencing Center for Infectious Disease"/>
            <person name="Wu L."/>
            <person name="Ma J."/>
        </authorList>
    </citation>
    <scope>NUCLEOTIDE SEQUENCE [LARGE SCALE GENOMIC DNA]</scope>
    <source>
        <strain evidence="3">CGMCC 4.7242</strain>
    </source>
</reference>
<evidence type="ECO:0000313" key="2">
    <source>
        <dbReference type="EMBL" id="MFD1914316.1"/>
    </source>
</evidence>
<dbReference type="Gene3D" id="3.10.450.50">
    <property type="match status" value="1"/>
</dbReference>
<name>A0ABW4S9Q4_9RHOB</name>
<proteinExistence type="predicted"/>
<comment type="caution">
    <text evidence="2">The sequence shown here is derived from an EMBL/GenBank/DDBJ whole genome shotgun (WGS) entry which is preliminary data.</text>
</comment>
<dbReference type="NCBIfam" id="TIGR02246">
    <property type="entry name" value="SgcJ/EcaC family oxidoreductase"/>
    <property type="match status" value="1"/>
</dbReference>
<evidence type="ECO:0000259" key="1">
    <source>
        <dbReference type="Pfam" id="PF13474"/>
    </source>
</evidence>
<dbReference type="Pfam" id="PF13474">
    <property type="entry name" value="SnoaL_3"/>
    <property type="match status" value="1"/>
</dbReference>
<dbReference type="Proteomes" id="UP001597353">
    <property type="component" value="Unassembled WGS sequence"/>
</dbReference>
<keyword evidence="3" id="KW-1185">Reference proteome</keyword>
<accession>A0ABW4S9Q4</accession>
<gene>
    <name evidence="2" type="ORF">ACFSGJ_19105</name>
</gene>
<dbReference type="InterPro" id="IPR032710">
    <property type="entry name" value="NTF2-like_dom_sf"/>
</dbReference>
<protein>
    <submittedName>
        <fullName evidence="2">YybH family protein</fullName>
    </submittedName>
</protein>
<dbReference type="InterPro" id="IPR011944">
    <property type="entry name" value="Steroid_delta5-4_isomerase"/>
</dbReference>
<organism evidence="2 3">
    <name type="scientific">Halodurantibacterium flavum</name>
    <dbReference type="NCBI Taxonomy" id="1382802"/>
    <lineage>
        <taxon>Bacteria</taxon>
        <taxon>Pseudomonadati</taxon>
        <taxon>Pseudomonadota</taxon>
        <taxon>Alphaproteobacteria</taxon>
        <taxon>Rhodobacterales</taxon>
        <taxon>Paracoccaceae</taxon>
        <taxon>Halodurantibacterium</taxon>
    </lineage>
</organism>
<feature type="domain" description="SnoaL-like" evidence="1">
    <location>
        <begin position="30"/>
        <end position="141"/>
    </location>
</feature>
<dbReference type="SUPFAM" id="SSF54427">
    <property type="entry name" value="NTF2-like"/>
    <property type="match status" value="1"/>
</dbReference>
<dbReference type="EMBL" id="JBHUGH010000037">
    <property type="protein sequence ID" value="MFD1914316.1"/>
    <property type="molecule type" value="Genomic_DNA"/>
</dbReference>
<sequence>MTTIKSAANRAAQAAPQSQTLALPATPDAFAKAFSDAFTARDAGRMAALFVPEADFITPEHGWWEGAQAIAEGHEEGFATVWRKARLVTGKARVRDLAPGLVQVWQRYILSGLLRADGTEAPRRAVIYGFVLRKTRSGWQALSAQAVHGAD</sequence>
<evidence type="ECO:0000313" key="3">
    <source>
        <dbReference type="Proteomes" id="UP001597353"/>
    </source>
</evidence>
<dbReference type="InterPro" id="IPR037401">
    <property type="entry name" value="SnoaL-like"/>
</dbReference>
<dbReference type="RefSeq" id="WP_390265576.1">
    <property type="nucleotide sequence ID" value="NZ_JBHUGH010000037.1"/>
</dbReference>